<dbReference type="PANTHER" id="PTHR37951">
    <property type="entry name" value="CYTOPLASMIC PROTEIN-RELATED"/>
    <property type="match status" value="1"/>
</dbReference>
<feature type="domain" description="ImpA N-terminal" evidence="2">
    <location>
        <begin position="13"/>
        <end position="142"/>
    </location>
</feature>
<dbReference type="Proteomes" id="UP000475385">
    <property type="component" value="Unassembled WGS sequence"/>
</dbReference>
<proteinExistence type="predicted"/>
<dbReference type="Pfam" id="PF06812">
    <property type="entry name" value="ImpA_N"/>
    <property type="match status" value="1"/>
</dbReference>
<dbReference type="PANTHER" id="PTHR37951:SF1">
    <property type="entry name" value="TYPE VI SECRETION SYSTEM COMPONENT TSSA1"/>
    <property type="match status" value="1"/>
</dbReference>
<organism evidence="3 4">
    <name type="scientific">Falsiroseomonas algicola</name>
    <dbReference type="NCBI Taxonomy" id="2716930"/>
    <lineage>
        <taxon>Bacteria</taxon>
        <taxon>Pseudomonadati</taxon>
        <taxon>Pseudomonadota</taxon>
        <taxon>Alphaproteobacteria</taxon>
        <taxon>Acetobacterales</taxon>
        <taxon>Roseomonadaceae</taxon>
        <taxon>Falsiroseomonas</taxon>
    </lineage>
</organism>
<comment type="caution">
    <text evidence="3">The sequence shown here is derived from an EMBL/GenBank/DDBJ whole genome shotgun (WGS) entry which is preliminary data.</text>
</comment>
<evidence type="ECO:0000313" key="4">
    <source>
        <dbReference type="Proteomes" id="UP000475385"/>
    </source>
</evidence>
<sequence length="372" mass="39605">MTGHPIDIDALLAPIDGSDGGAGQDLRDDYSPSSPYQRLRDARAAARAEERARDADGDTEAPVADGWRDVARIGVEALGSRTKDLEIASWLTEALVRQHGLDGLSAGATLIRGLCDSYWDWAFPLPDDEGLDGRAAPIGGLAGAGVDGTVMQPLRRLPLFRRADGSPLGLYQWDQAEETDGIANEERRQARRDAGVPELATLEAEARMDRAFLSGVAQSAEAALEAWRAMAEVTENRFGAEAPSTRNVVTVVERIIAVTRRLLGPETATPAAAAEDSVAAPAIGGGAAPVSTAAAAGAAGPIRTREDALRELGRIADFFRATEPHSPLAYTLEEAVRRGRMTLPELLAEIIPDEEARFGMLSRLGIRPESTQ</sequence>
<evidence type="ECO:0000259" key="2">
    <source>
        <dbReference type="Pfam" id="PF06812"/>
    </source>
</evidence>
<gene>
    <name evidence="3" type="primary">tssA</name>
    <name evidence="3" type="ORF">G3576_07465</name>
</gene>
<dbReference type="AlphaFoldDB" id="A0A6M1LIL2"/>
<dbReference type="EMBL" id="JAAIKB010000002">
    <property type="protein sequence ID" value="NGM19849.1"/>
    <property type="molecule type" value="Genomic_DNA"/>
</dbReference>
<dbReference type="InterPro" id="IPR017740">
    <property type="entry name" value="TssA-like"/>
</dbReference>
<dbReference type="RefSeq" id="WP_164693717.1">
    <property type="nucleotide sequence ID" value="NZ_JAAIKB010000002.1"/>
</dbReference>
<feature type="compositionally biased region" description="Basic and acidic residues" evidence="1">
    <location>
        <begin position="38"/>
        <end position="56"/>
    </location>
</feature>
<reference evidence="3 4" key="1">
    <citation type="submission" date="2020-03" db="EMBL/GenBank/DDBJ databases">
        <title>Roseomonas stagni sp. nov., isolated from pond water in Japan.</title>
        <authorList>
            <person name="Furuhata K."/>
            <person name="Miyamoto H."/>
            <person name="Goto K."/>
        </authorList>
    </citation>
    <scope>NUCLEOTIDE SEQUENCE [LARGE SCALE GENOMIC DNA]</scope>
    <source>
        <strain evidence="3 4">PeD5</strain>
    </source>
</reference>
<feature type="region of interest" description="Disordered" evidence="1">
    <location>
        <begin position="19"/>
        <end position="62"/>
    </location>
</feature>
<evidence type="ECO:0000256" key="1">
    <source>
        <dbReference type="SAM" id="MobiDB-lite"/>
    </source>
</evidence>
<protein>
    <submittedName>
        <fullName evidence="3">Type VI secretion system protein TssA</fullName>
    </submittedName>
</protein>
<evidence type="ECO:0000313" key="3">
    <source>
        <dbReference type="EMBL" id="NGM19849.1"/>
    </source>
</evidence>
<name>A0A6M1LIL2_9PROT</name>
<dbReference type="InterPro" id="IPR010657">
    <property type="entry name" value="ImpA_N"/>
</dbReference>
<dbReference type="NCBIfam" id="TIGR03363">
    <property type="entry name" value="VI_chp_8"/>
    <property type="match status" value="1"/>
</dbReference>
<accession>A0A6M1LIL2</accession>
<keyword evidence="4" id="KW-1185">Reference proteome</keyword>